<keyword evidence="1" id="KW-0472">Membrane</keyword>
<gene>
    <name evidence="2" type="ORF">GCM10011534_19050</name>
</gene>
<keyword evidence="1" id="KW-1133">Transmembrane helix</keyword>
<dbReference type="Proteomes" id="UP000649829">
    <property type="component" value="Unassembled WGS sequence"/>
</dbReference>
<dbReference type="AlphaFoldDB" id="A0A917STN5"/>
<keyword evidence="3" id="KW-1185">Reference proteome</keyword>
<accession>A0A917STN5</accession>
<evidence type="ECO:0000313" key="3">
    <source>
        <dbReference type="Proteomes" id="UP000649829"/>
    </source>
</evidence>
<protein>
    <submittedName>
        <fullName evidence="2">Uncharacterized protein</fullName>
    </submittedName>
</protein>
<organism evidence="2 3">
    <name type="scientific">Pseudooceanicola nanhaiensis</name>
    <dbReference type="NCBI Taxonomy" id="375761"/>
    <lineage>
        <taxon>Bacteria</taxon>
        <taxon>Pseudomonadati</taxon>
        <taxon>Pseudomonadota</taxon>
        <taxon>Alphaproteobacteria</taxon>
        <taxon>Rhodobacterales</taxon>
        <taxon>Paracoccaceae</taxon>
        <taxon>Pseudooceanicola</taxon>
    </lineage>
</organism>
<proteinExistence type="predicted"/>
<sequence length="132" mass="14375">MTDRHTPEKDSAEFAAEAGSLWRITFAPATWAGHFLLCYTLFATGCAKGWPVGTVRHGLIGMSVLALAVIALIGWRAYAQWSPRSTGRIVNPRGDAEDRHHFLGHAGFLLAVISFIGVVFVTLPLLLLEGCR</sequence>
<feature type="transmembrane region" description="Helical" evidence="1">
    <location>
        <begin position="102"/>
        <end position="128"/>
    </location>
</feature>
<dbReference type="RefSeq" id="WP_028288162.1">
    <property type="nucleotide sequence ID" value="NZ_BMLF01000001.1"/>
</dbReference>
<feature type="transmembrane region" description="Helical" evidence="1">
    <location>
        <begin position="29"/>
        <end position="47"/>
    </location>
</feature>
<evidence type="ECO:0000256" key="1">
    <source>
        <dbReference type="SAM" id="Phobius"/>
    </source>
</evidence>
<reference evidence="2" key="2">
    <citation type="submission" date="2020-09" db="EMBL/GenBank/DDBJ databases">
        <authorList>
            <person name="Sun Q."/>
            <person name="Zhou Y."/>
        </authorList>
    </citation>
    <scope>NUCLEOTIDE SEQUENCE</scope>
    <source>
        <strain evidence="2">CGMCC 1.6293</strain>
    </source>
</reference>
<feature type="transmembrane region" description="Helical" evidence="1">
    <location>
        <begin position="59"/>
        <end position="78"/>
    </location>
</feature>
<reference evidence="2" key="1">
    <citation type="journal article" date="2014" name="Int. J. Syst. Evol. Microbiol.">
        <title>Complete genome sequence of Corynebacterium casei LMG S-19264T (=DSM 44701T), isolated from a smear-ripened cheese.</title>
        <authorList>
            <consortium name="US DOE Joint Genome Institute (JGI-PGF)"/>
            <person name="Walter F."/>
            <person name="Albersmeier A."/>
            <person name="Kalinowski J."/>
            <person name="Ruckert C."/>
        </authorList>
    </citation>
    <scope>NUCLEOTIDE SEQUENCE</scope>
    <source>
        <strain evidence="2">CGMCC 1.6293</strain>
    </source>
</reference>
<keyword evidence="1" id="KW-0812">Transmembrane</keyword>
<comment type="caution">
    <text evidence="2">The sequence shown here is derived from an EMBL/GenBank/DDBJ whole genome shotgun (WGS) entry which is preliminary data.</text>
</comment>
<evidence type="ECO:0000313" key="2">
    <source>
        <dbReference type="EMBL" id="GGL97237.1"/>
    </source>
</evidence>
<dbReference type="EMBL" id="BMLF01000001">
    <property type="protein sequence ID" value="GGL97237.1"/>
    <property type="molecule type" value="Genomic_DNA"/>
</dbReference>
<name>A0A917STN5_9RHOB</name>